<feature type="region of interest" description="Disordered" evidence="1">
    <location>
        <begin position="2009"/>
        <end position="2035"/>
    </location>
</feature>
<feature type="region of interest" description="Disordered" evidence="1">
    <location>
        <begin position="333"/>
        <end position="363"/>
    </location>
</feature>
<keyword evidence="4" id="KW-1185">Reference proteome</keyword>
<feature type="domain" description="Csf1 C-terminal region" evidence="2">
    <location>
        <begin position="1641"/>
        <end position="2519"/>
    </location>
</feature>
<gene>
    <name evidence="3" type="primary">CSF1_1</name>
    <name evidence="3" type="ORF">K7432_012233</name>
</gene>
<feature type="region of interest" description="Disordered" evidence="1">
    <location>
        <begin position="1707"/>
        <end position="1729"/>
    </location>
</feature>
<accession>A0ABR2WL31</accession>
<proteinExistence type="predicted"/>
<evidence type="ECO:0000313" key="4">
    <source>
        <dbReference type="Proteomes" id="UP001479436"/>
    </source>
</evidence>
<dbReference type="PANTHER" id="PTHR32085">
    <property type="entry name" value="PROTEIN CSF1"/>
    <property type="match status" value="1"/>
</dbReference>
<evidence type="ECO:0000259" key="2">
    <source>
        <dbReference type="Pfam" id="PF25038"/>
    </source>
</evidence>
<evidence type="ECO:0000313" key="3">
    <source>
        <dbReference type="EMBL" id="KAK9762234.1"/>
    </source>
</evidence>
<evidence type="ECO:0000256" key="1">
    <source>
        <dbReference type="SAM" id="MobiDB-lite"/>
    </source>
</evidence>
<dbReference type="Proteomes" id="UP001479436">
    <property type="component" value="Unassembled WGS sequence"/>
</dbReference>
<reference evidence="3 4" key="1">
    <citation type="submission" date="2023-04" db="EMBL/GenBank/DDBJ databases">
        <title>Genome of Basidiobolus ranarum AG-B5.</title>
        <authorList>
            <person name="Stajich J.E."/>
            <person name="Carter-House D."/>
            <person name="Gryganskyi A."/>
        </authorList>
    </citation>
    <scope>NUCLEOTIDE SEQUENCE [LARGE SCALE GENOMIC DNA]</scope>
    <source>
        <strain evidence="3 4">AG-B5</strain>
    </source>
</reference>
<keyword evidence="3" id="KW-0675">Receptor</keyword>
<comment type="caution">
    <text evidence="3">The sequence shown here is derived from an EMBL/GenBank/DDBJ whole genome shotgun (WGS) entry which is preliminary data.</text>
</comment>
<dbReference type="Pfam" id="PF25038">
    <property type="entry name" value="Csf1_C"/>
    <property type="match status" value="1"/>
</dbReference>
<dbReference type="EMBL" id="JASJQH010001039">
    <property type="protein sequence ID" value="KAK9762234.1"/>
    <property type="molecule type" value="Genomic_DNA"/>
</dbReference>
<dbReference type="InterPro" id="IPR056779">
    <property type="entry name" value="Csf1_C"/>
</dbReference>
<feature type="region of interest" description="Disordered" evidence="1">
    <location>
        <begin position="2417"/>
        <end position="2454"/>
    </location>
</feature>
<dbReference type="InterPro" id="IPR029636">
    <property type="entry name" value="Csf1"/>
</dbReference>
<dbReference type="PANTHER" id="PTHR32085:SF3">
    <property type="entry name" value="PROTEIN CSF1"/>
    <property type="match status" value="1"/>
</dbReference>
<protein>
    <submittedName>
        <fullName evidence="3">Macrophage colony-stimulating factor 1 receptor</fullName>
    </submittedName>
</protein>
<feature type="compositionally biased region" description="Polar residues" evidence="1">
    <location>
        <begin position="2425"/>
        <end position="2448"/>
    </location>
</feature>
<sequence length="2527" mass="287160">MFGPLPHTNTYVCDWKFDIGSILGRVGPNFLVGLNSFLDSFVFNFVDRENTFPVEFQLPSFPDLTLLKVGIADLDFIIWAGGSVSQLLIKDGIRIDFNNLINEEYDSKAYICVPELVLRFMTISEKQSDQMYSDLENEEIPWVEVANVETALNISAYVNTADWKDRRQKQQSFVRQEDRETLRCSFVYEDDTNTIYETSSIKVASDNHLNGTYIPPLMSTILDGYNEPSPDTYSNSIDDGLPALFPNPQNILLNENAKAFWPVCDSPTDMDAEFDFDEEHHTPQQNENGYLEALSLNYSGSSRTGSLLSRWEGANNDRISSYYTVGGNDSDSDVSYYIDESDEDGNEKAPSYNQKERRPIPPKPVSIPYYKYLKRYKMTGDSKHDLSDGNLCLKPPSTMFADLSEANTETSAFYRHSTKASFQSQNNSSILTWLRQDPTYKEASSTEQEDDLEESKVESTMVIECPEHIKILLTPVFFKIVQDLVQSMDSQEWSIESILDSIQIDNVVKPLQLENLLCKSMKYMIGIPRVHLHLIQDVTLPDDFTSNREEFPYARTRYDLSDTLLSTMDIVLDDLMVNVFIKAHPKVPGEMAIVDSRVLLDFSQLRVNLRFVGIGIFGISENRLKKLPLDFINYSDNEPVVLDLSYDRFHLEWLGNKKPNSLKISLEDFSAIFLHEAVEIVFGAAVSWLTFVNDMKSVLATFQKKRSKRVQYLVATISDYSATNTVGPDPAFLSRVSGVRRLGVKEVFVNDSWRLMTRIRHCSRSMPIDSMRRLKNSLRDQEIMKWNLNSVFSIVISNFSKWRFWEFEKLDSCVLLTNIFGKEGPQASPNSLEDDIFEFLRSSENCFGMRLNKVGLHIYGENEAEDNSMVIGPVQLDSETDYLDNNSSASVLDDEKVYGQPSREDLDPFINIILCAKIHQIDIALKPTVLTFVKHLLHVNRCFSSVFDTFSETDESELSKVQSDEVADGFDIARFMSKMRFSAHSVLFLDQINVVATVENWVTQIKLDSIKLNGISHNLLVKSSPSSTKATIQDPTHLPIFADASSSIDSISLILQERIIVENHKHHTQLLSFDIHGIGVNAAFDSSKIAKNRKLLENNEPNYVNIFVKVKGLSLKVPQNLIKLYNFVEKWKTENLPNYDFLINRLLAEWESHKKNVPPKTLHMEKAHNHKTTARPIGLKLQFLLKQITFQSDVTPSLNFRYDILDFLGYLQSNSIEFDNKKQGLKINYSVQILKQNVHFVTKHKVPSQGENKNENHFNVHQQAASFSIPAIRSEGQVEPVNDHFKLESIIIIDFIRLTLNANLIDQLLTTHILLSSEFNDVIDVFLYSTRKIKERRSKLNLLPTGSSEPPKNSLLFTNKISFKGFRVAAVSPVAVILFESDVLHGYISNLENLNHLKNETNPTPLSWKIFANKFSVSLNHNAGNIGDYMESTISRDDPSMLKYRMAFILMDLVIQNWTQEPMFDENGQQKKPSSMESFFIKFLKVHAVMQPIALGKSADLYIYVNQEFVRRKEMKTMQIKKLTQDTKRILRSLDVEVPKYKDKGRSFFEDKLISVQINKLAIAILLEKHDDVISAVSAVTTPSSKPRSKPKYATAFLFSVRYVDLSTKRLEKSHGLVNDLCLQFIPQFDQSNEKCFSPIQNSKMNRVFLPVIECNVYSRINTTRHKIQIDAHVEGFEVDIEPTVVEHINNLDDIWQHNKLKFSSLTNENAASSPQQQADSSNHSEFSPKAVDESSTLHMVSLELETSFNFSSGTCRFYPKMSKMVVTDRISTKNSSDNGTPMDIGVGVFVVPGLSLHCVFVTPIGEYARSVIDPAARRIYLEIMIHPSENIIYPSVIPFIKDILFGLKLGVQRSSEKKHVTKVENPTSVIQEFSVSLYLRLSQTRFDLSCQPASKVALSLLWEEGNFLMSSGNENAYHGITCTGNIKGASVVVQHAFSPEHCLLGETRNILFNMTMMSRNDSIANENSVSVIAQISEIRGDFNMRHFQDFLLFKKVWFDRSIDQFTAKEQAQHSDASEESHVSDETEPNEEAEHPKPFSVFVAVSLKHVDIAGDLGQAIGKVYFSTENINFNTTRVPGTFRSLTSTIGNIELKSEGRLKGSATLDGIQIVMNVKSLPAVIENSALHNWLNIQLTLGQIATSFEYEYQRILVAEIDPIVFDLKDQWDNINSEEAKVNIHLRLMLKEVEIISSIKTHPVFVGIANKLILVVEEKRRLAFDSMSSTYFVENPKKVKSQAATKSTSVTPGPKSQHILIGKKSILPTGEISLTLERAQLTLYPNRFSDNDFVQGKLEGLNIELKRYIALEKKINRSLVLKFATVAISKNRCKKLELQDENRLSIGEWIRHISESSSKNVLYLPSTKMEMLTEQVFNSHIIEHQFTTDFVGRVDIALNFTLYKYLIELTSLYKSQLKSSACNGKEKDLSSDTPKQRTINNETARKNSVASLSDKTNDTNKPRTQELVYKALEPIRLDPQLKLMGDATPPLEWIGLQRQRVPEAIHDHVTSNLEELLLIVQGLYVEQISKGAH</sequence>
<feature type="compositionally biased region" description="Basic and acidic residues" evidence="1">
    <location>
        <begin position="2011"/>
        <end position="2025"/>
    </location>
</feature>
<organism evidence="3 4">
    <name type="scientific">Basidiobolus ranarum</name>
    <dbReference type="NCBI Taxonomy" id="34480"/>
    <lineage>
        <taxon>Eukaryota</taxon>
        <taxon>Fungi</taxon>
        <taxon>Fungi incertae sedis</taxon>
        <taxon>Zoopagomycota</taxon>
        <taxon>Entomophthoromycotina</taxon>
        <taxon>Basidiobolomycetes</taxon>
        <taxon>Basidiobolales</taxon>
        <taxon>Basidiobolaceae</taxon>
        <taxon>Basidiobolus</taxon>
    </lineage>
</organism>
<name>A0ABR2WL31_9FUNG</name>
<feature type="compositionally biased region" description="Low complexity" evidence="1">
    <location>
        <begin position="1711"/>
        <end position="1722"/>
    </location>
</feature>